<accession>A0A0K8SEQ3</accession>
<dbReference type="GO" id="GO:0106370">
    <property type="term" value="F:protein-L-histidine N-pros-methyltransferase activity"/>
    <property type="evidence" value="ECO:0007669"/>
    <property type="project" value="InterPro"/>
</dbReference>
<dbReference type="SUPFAM" id="SSF53335">
    <property type="entry name" value="S-adenosyl-L-methionine-dependent methyltransferases"/>
    <property type="match status" value="1"/>
</dbReference>
<dbReference type="Gene3D" id="3.40.50.150">
    <property type="entry name" value="Vaccinia Virus protein VP39"/>
    <property type="match status" value="1"/>
</dbReference>
<dbReference type="PANTHER" id="PTHR12890">
    <property type="entry name" value="DREV PROTEIN"/>
    <property type="match status" value="1"/>
</dbReference>
<dbReference type="PANTHER" id="PTHR12890:SF0">
    <property type="entry name" value="PROTEIN-L-HISTIDINE N-PROS-METHYLTRANSFERASE"/>
    <property type="match status" value="1"/>
</dbReference>
<feature type="non-terminal residue" evidence="1">
    <location>
        <position position="1"/>
    </location>
</feature>
<sequence length="339" mass="38337">VLFSFDSASRFHRFSGFRPSSCTFVEYRMGGGNITIQGTGVCLPHYTIMLRPRGTLARALYNKYKSDEHLLTLDRNEWYRVETNRLKPEYASLYVPMAPDEDTDTFLETSARLSNSILTQIYHSLVKFVFGFFMTQTSINGWLGRGSMFVFSKKQFARLTGKSEGVGGKMVDLGAGDGAATQVMASFYNDVTVTELSQPMRKQLARSGFKVEEIDRWFSTSYDLVSCLNLLDRCERPKTLLGQIRAAMKPDGIAVVAVVLPFKPYVESGNRDHMPQEVLPIRGNTFEEQVESVIESVLTPAGFVVRSWTRLPYLCQGDLNQAYYWLHDVVFTLSLAPRN</sequence>
<dbReference type="EMBL" id="GBRD01014058">
    <property type="protein sequence ID" value="JAG51768.1"/>
    <property type="molecule type" value="Transcribed_RNA"/>
</dbReference>
<proteinExistence type="predicted"/>
<organism evidence="1">
    <name type="scientific">Lygus hesperus</name>
    <name type="common">Western plant bug</name>
    <dbReference type="NCBI Taxonomy" id="30085"/>
    <lineage>
        <taxon>Eukaryota</taxon>
        <taxon>Metazoa</taxon>
        <taxon>Ecdysozoa</taxon>
        <taxon>Arthropoda</taxon>
        <taxon>Hexapoda</taxon>
        <taxon>Insecta</taxon>
        <taxon>Pterygota</taxon>
        <taxon>Neoptera</taxon>
        <taxon>Paraneoptera</taxon>
        <taxon>Hemiptera</taxon>
        <taxon>Heteroptera</taxon>
        <taxon>Panheteroptera</taxon>
        <taxon>Cimicomorpha</taxon>
        <taxon>Miridae</taxon>
        <taxon>Mirini</taxon>
        <taxon>Lygus</taxon>
    </lineage>
</organism>
<dbReference type="InterPro" id="IPR029063">
    <property type="entry name" value="SAM-dependent_MTases_sf"/>
</dbReference>
<evidence type="ECO:0008006" key="2">
    <source>
        <dbReference type="Google" id="ProtNLM"/>
    </source>
</evidence>
<dbReference type="InterPro" id="IPR007884">
    <property type="entry name" value="METL9"/>
</dbReference>
<reference evidence="1" key="1">
    <citation type="submission" date="2014-09" db="EMBL/GenBank/DDBJ databases">
        <authorList>
            <person name="Magalhaes I.L.F."/>
            <person name="Oliveira U."/>
            <person name="Santos F.R."/>
            <person name="Vidigal T.H.D.A."/>
            <person name="Brescovit A.D."/>
            <person name="Santos A.J."/>
        </authorList>
    </citation>
    <scope>NUCLEOTIDE SEQUENCE</scope>
</reference>
<dbReference type="Pfam" id="PF05219">
    <property type="entry name" value="DREV"/>
    <property type="match status" value="1"/>
</dbReference>
<evidence type="ECO:0000313" key="1">
    <source>
        <dbReference type="EMBL" id="JAG51768.1"/>
    </source>
</evidence>
<dbReference type="CDD" id="cd02440">
    <property type="entry name" value="AdoMet_MTases"/>
    <property type="match status" value="1"/>
</dbReference>
<protein>
    <recommendedName>
        <fullName evidence="2">Methyltransferase-like protein 9</fullName>
    </recommendedName>
</protein>
<name>A0A0K8SEQ3_LYGHE</name>
<dbReference type="AlphaFoldDB" id="A0A0K8SEQ3"/>